<comment type="caution">
    <text evidence="1">The sequence shown here is derived from an EMBL/GenBank/DDBJ whole genome shotgun (WGS) entry which is preliminary data.</text>
</comment>
<dbReference type="Pfam" id="PF19881">
    <property type="entry name" value="DUF6354"/>
    <property type="match status" value="1"/>
</dbReference>
<keyword evidence="2" id="KW-1185">Reference proteome</keyword>
<sequence>MTTAIAVAEGQLYRDRAPDMIDRDRRLRVTSISKTHAELVVEHDHGGQAGRKTRAALTRLRSSAFDLLEDPADTDPLYLQILSAMSRVHGPGATPADYARAALTTLRTAEK</sequence>
<dbReference type="Proteomes" id="UP001501265">
    <property type="component" value="Unassembled WGS sequence"/>
</dbReference>
<accession>A0ABP9D3W4</accession>
<dbReference type="RefSeq" id="WP_345624507.1">
    <property type="nucleotide sequence ID" value="NZ_BAABIG010000089.1"/>
</dbReference>
<name>A0ABP9D3W4_9ACTN</name>
<organism evidence="1 2">
    <name type="scientific">Streptomyces ziwulingensis</name>
    <dbReference type="NCBI Taxonomy" id="1045501"/>
    <lineage>
        <taxon>Bacteria</taxon>
        <taxon>Bacillati</taxon>
        <taxon>Actinomycetota</taxon>
        <taxon>Actinomycetes</taxon>
        <taxon>Kitasatosporales</taxon>
        <taxon>Streptomycetaceae</taxon>
        <taxon>Streptomyces</taxon>
    </lineage>
</organism>
<dbReference type="EMBL" id="BAABIG010000089">
    <property type="protein sequence ID" value="GAA4824278.1"/>
    <property type="molecule type" value="Genomic_DNA"/>
</dbReference>
<gene>
    <name evidence="1" type="ORF">GCM10023220_67590</name>
</gene>
<protein>
    <submittedName>
        <fullName evidence="1">Uncharacterized protein</fullName>
    </submittedName>
</protein>
<reference evidence="2" key="1">
    <citation type="journal article" date="2019" name="Int. J. Syst. Evol. Microbiol.">
        <title>The Global Catalogue of Microorganisms (GCM) 10K type strain sequencing project: providing services to taxonomists for standard genome sequencing and annotation.</title>
        <authorList>
            <consortium name="The Broad Institute Genomics Platform"/>
            <consortium name="The Broad Institute Genome Sequencing Center for Infectious Disease"/>
            <person name="Wu L."/>
            <person name="Ma J."/>
        </authorList>
    </citation>
    <scope>NUCLEOTIDE SEQUENCE [LARGE SCALE GENOMIC DNA]</scope>
    <source>
        <strain evidence="2">JCM 18081</strain>
    </source>
</reference>
<dbReference type="InterPro" id="IPR045934">
    <property type="entry name" value="DUF6354"/>
</dbReference>
<evidence type="ECO:0000313" key="1">
    <source>
        <dbReference type="EMBL" id="GAA4824278.1"/>
    </source>
</evidence>
<proteinExistence type="predicted"/>
<evidence type="ECO:0000313" key="2">
    <source>
        <dbReference type="Proteomes" id="UP001501265"/>
    </source>
</evidence>